<evidence type="ECO:0000256" key="8">
    <source>
        <dbReference type="ARBA" id="ARBA00023065"/>
    </source>
</evidence>
<proteinExistence type="predicted"/>
<evidence type="ECO:0000256" key="1">
    <source>
        <dbReference type="ARBA" id="ARBA00004141"/>
    </source>
</evidence>
<evidence type="ECO:0000313" key="14">
    <source>
        <dbReference type="EMBL" id="ABJ84799.1"/>
    </source>
</evidence>
<dbReference type="InParanoid" id="Q01ZW6"/>
<dbReference type="HOGENOM" id="CLU_022738_2_0_0"/>
<dbReference type="SUPFAM" id="SSF81324">
    <property type="entry name" value="Voltage-gated potassium channels"/>
    <property type="match status" value="1"/>
</dbReference>
<dbReference type="SUPFAM" id="SSF81296">
    <property type="entry name" value="E set domains"/>
    <property type="match status" value="1"/>
</dbReference>
<dbReference type="Gene3D" id="1.10.287.70">
    <property type="match status" value="1"/>
</dbReference>
<dbReference type="PRINTS" id="PR01320">
    <property type="entry name" value="KIRCHANNEL"/>
</dbReference>
<feature type="transmembrane region" description="Helical" evidence="11">
    <location>
        <begin position="120"/>
        <end position="141"/>
    </location>
</feature>
<keyword evidence="5" id="KW-0851">Voltage-gated channel</keyword>
<organism evidence="14">
    <name type="scientific">Solibacter usitatus (strain Ellin6076)</name>
    <dbReference type="NCBI Taxonomy" id="234267"/>
    <lineage>
        <taxon>Bacteria</taxon>
        <taxon>Pseudomonadati</taxon>
        <taxon>Acidobacteriota</taxon>
        <taxon>Terriglobia</taxon>
        <taxon>Bryobacterales</taxon>
        <taxon>Solibacteraceae</taxon>
        <taxon>Candidatus Solibacter</taxon>
    </lineage>
</organism>
<keyword evidence="10" id="KW-0407">Ion channel</keyword>
<dbReference type="GO" id="GO:1990573">
    <property type="term" value="P:potassium ion import across plasma membrane"/>
    <property type="evidence" value="ECO:0007669"/>
    <property type="project" value="TreeGrafter"/>
</dbReference>
<evidence type="ECO:0000256" key="3">
    <source>
        <dbReference type="ARBA" id="ARBA00022538"/>
    </source>
</evidence>
<dbReference type="Pfam" id="PF17655">
    <property type="entry name" value="IRK_C"/>
    <property type="match status" value="1"/>
</dbReference>
<dbReference type="GO" id="GO:0005242">
    <property type="term" value="F:inward rectifier potassium channel activity"/>
    <property type="evidence" value="ECO:0007669"/>
    <property type="project" value="InterPro"/>
</dbReference>
<dbReference type="InterPro" id="IPR013099">
    <property type="entry name" value="K_chnl_dom"/>
</dbReference>
<keyword evidence="3" id="KW-0633">Potassium transport</keyword>
<evidence type="ECO:0000256" key="4">
    <source>
        <dbReference type="ARBA" id="ARBA00022692"/>
    </source>
</evidence>
<dbReference type="InterPro" id="IPR014756">
    <property type="entry name" value="Ig_E-set"/>
</dbReference>
<dbReference type="AlphaFoldDB" id="Q01ZW6"/>
<keyword evidence="6" id="KW-0630">Potassium</keyword>
<dbReference type="GO" id="GO:0005886">
    <property type="term" value="C:plasma membrane"/>
    <property type="evidence" value="ECO:0007669"/>
    <property type="project" value="TreeGrafter"/>
</dbReference>
<keyword evidence="7 11" id="KW-1133">Transmembrane helix</keyword>
<protein>
    <submittedName>
        <fullName evidence="14">Ion transport 2 domain protein</fullName>
    </submittedName>
</protein>
<name>Q01ZW6_SOLUE</name>
<evidence type="ECO:0000256" key="6">
    <source>
        <dbReference type="ARBA" id="ARBA00022958"/>
    </source>
</evidence>
<dbReference type="STRING" id="234267.Acid_3830"/>
<dbReference type="EMBL" id="CP000473">
    <property type="protein sequence ID" value="ABJ84799.1"/>
    <property type="molecule type" value="Genomic_DNA"/>
</dbReference>
<feature type="domain" description="Inward rectifier potassium channel C-terminal" evidence="13">
    <location>
        <begin position="152"/>
        <end position="303"/>
    </location>
</feature>
<dbReference type="InterPro" id="IPR016449">
    <property type="entry name" value="K_chnl_inward-rec_Kir"/>
</dbReference>
<dbReference type="GO" id="GO:0034765">
    <property type="term" value="P:regulation of monoatomic ion transmembrane transport"/>
    <property type="evidence" value="ECO:0007669"/>
    <property type="project" value="TreeGrafter"/>
</dbReference>
<dbReference type="InterPro" id="IPR013518">
    <property type="entry name" value="K_chnl_inward-rec_Kir_cyto"/>
</dbReference>
<evidence type="ECO:0000256" key="5">
    <source>
        <dbReference type="ARBA" id="ARBA00022882"/>
    </source>
</evidence>
<evidence type="ECO:0000256" key="11">
    <source>
        <dbReference type="SAM" id="Phobius"/>
    </source>
</evidence>
<feature type="transmembrane region" description="Helical" evidence="11">
    <location>
        <begin position="54"/>
        <end position="74"/>
    </location>
</feature>
<accession>Q01ZW6</accession>
<evidence type="ECO:0000256" key="7">
    <source>
        <dbReference type="ARBA" id="ARBA00022989"/>
    </source>
</evidence>
<dbReference type="eggNOG" id="COG0395">
    <property type="taxonomic scope" value="Bacteria"/>
</dbReference>
<comment type="subcellular location">
    <subcellularLocation>
        <location evidence="1">Membrane</location>
        <topology evidence="1">Multi-pass membrane protein</topology>
    </subcellularLocation>
</comment>
<evidence type="ECO:0000259" key="12">
    <source>
        <dbReference type="Pfam" id="PF07885"/>
    </source>
</evidence>
<evidence type="ECO:0000256" key="10">
    <source>
        <dbReference type="ARBA" id="ARBA00023303"/>
    </source>
</evidence>
<dbReference type="GO" id="GO:0034702">
    <property type="term" value="C:monoatomic ion channel complex"/>
    <property type="evidence" value="ECO:0007669"/>
    <property type="project" value="UniProtKB-KW"/>
</dbReference>
<dbReference type="KEGG" id="sus:Acid_3830"/>
<evidence type="ECO:0000256" key="9">
    <source>
        <dbReference type="ARBA" id="ARBA00023136"/>
    </source>
</evidence>
<dbReference type="Pfam" id="PF07885">
    <property type="entry name" value="Ion_trans_2"/>
    <property type="match status" value="1"/>
</dbReference>
<gene>
    <name evidence="14" type="ordered locus">Acid_3830</name>
</gene>
<dbReference type="Gene3D" id="2.60.40.1400">
    <property type="entry name" value="G protein-activated inward rectifier potassium channel 1"/>
    <property type="match status" value="1"/>
</dbReference>
<dbReference type="PANTHER" id="PTHR11767:SF102">
    <property type="entry name" value="INWARDLY RECTIFYING POTASSIUM CHANNEL 1, ISOFORM F"/>
    <property type="match status" value="1"/>
</dbReference>
<dbReference type="PANTHER" id="PTHR11767">
    <property type="entry name" value="INWARD RECTIFIER POTASSIUM CHANNEL"/>
    <property type="match status" value="1"/>
</dbReference>
<keyword evidence="8" id="KW-0406">Ion transport</keyword>
<dbReference type="OrthoDB" id="9799090at2"/>
<sequence>MRKPGFDPGLTQQYTGNVRRIVEKDGRFNVRRRGGNWHDVHPYLHLINMGWPQFLGWLILGYLVTNTIFAAVFYELGPGQLAMSDGMMLGQFLECFFFSAHTLTTVGYGSIAPIGLGANVVASIESLVGVLFFAVATGLLFGRVSRPSAKIGYSENILMAPYQDITSLQCRVVNRRANELMELEARVLLMTVDMVNGQPQRRYQQLKLEREQLTFLPLTWTVVHPIDNESPLWGVTPADFERRQTEILVMIKAYDDTFSHTVFSRYSYRFDEVIWNMRFAPAFTVDDEGELVLDLQKVGQFKENEGPPELAS</sequence>
<evidence type="ECO:0000256" key="2">
    <source>
        <dbReference type="ARBA" id="ARBA00022448"/>
    </source>
</evidence>
<keyword evidence="2" id="KW-0813">Transport</keyword>
<feature type="transmembrane region" description="Helical" evidence="11">
    <location>
        <begin position="95"/>
        <end position="114"/>
    </location>
</feature>
<keyword evidence="4 11" id="KW-0812">Transmembrane</keyword>
<reference evidence="14" key="1">
    <citation type="submission" date="2006-10" db="EMBL/GenBank/DDBJ databases">
        <title>Complete sequence of Solibacter usitatus Ellin6076.</title>
        <authorList>
            <consortium name="US DOE Joint Genome Institute"/>
            <person name="Copeland A."/>
            <person name="Lucas S."/>
            <person name="Lapidus A."/>
            <person name="Barry K."/>
            <person name="Detter J.C."/>
            <person name="Glavina del Rio T."/>
            <person name="Hammon N."/>
            <person name="Israni S."/>
            <person name="Dalin E."/>
            <person name="Tice H."/>
            <person name="Pitluck S."/>
            <person name="Thompson L.S."/>
            <person name="Brettin T."/>
            <person name="Bruce D."/>
            <person name="Han C."/>
            <person name="Tapia R."/>
            <person name="Gilna P."/>
            <person name="Schmutz J."/>
            <person name="Larimer F."/>
            <person name="Land M."/>
            <person name="Hauser L."/>
            <person name="Kyrpides N."/>
            <person name="Mikhailova N."/>
            <person name="Janssen P.H."/>
            <person name="Kuske C.R."/>
            <person name="Richardson P."/>
        </authorList>
    </citation>
    <scope>NUCLEOTIDE SEQUENCE</scope>
    <source>
        <strain evidence="14">Ellin6076</strain>
    </source>
</reference>
<feature type="domain" description="Potassium channel" evidence="12">
    <location>
        <begin position="63"/>
        <end position="141"/>
    </location>
</feature>
<dbReference type="InterPro" id="IPR041647">
    <property type="entry name" value="IRK_C"/>
</dbReference>
<keyword evidence="9 11" id="KW-0472">Membrane</keyword>
<evidence type="ECO:0000259" key="13">
    <source>
        <dbReference type="Pfam" id="PF17655"/>
    </source>
</evidence>